<feature type="transmembrane region" description="Helical" evidence="19">
    <location>
        <begin position="162"/>
        <end position="184"/>
    </location>
</feature>
<evidence type="ECO:0000256" key="13">
    <source>
        <dbReference type="ARBA" id="ARBA00022989"/>
    </source>
</evidence>
<dbReference type="KEGG" id="bomb:GT348_02765"/>
<dbReference type="EC" id="2.7.7.41" evidence="6 18"/>
<dbReference type="GO" id="GO:0005886">
    <property type="term" value="C:plasma membrane"/>
    <property type="evidence" value="ECO:0007669"/>
    <property type="project" value="UniProtKB-SubCell"/>
</dbReference>
<feature type="transmembrane region" description="Helical" evidence="19">
    <location>
        <begin position="20"/>
        <end position="48"/>
    </location>
</feature>
<dbReference type="PANTHER" id="PTHR46382:SF1">
    <property type="entry name" value="PHOSPHATIDATE CYTIDYLYLTRANSFERASE"/>
    <property type="match status" value="1"/>
</dbReference>
<comment type="pathway">
    <text evidence="4">Lipid metabolism.</text>
</comment>
<protein>
    <recommendedName>
        <fullName evidence="7 18">Phosphatidate cytidylyltransferase</fullName>
        <ecNumber evidence="6 18">2.7.7.41</ecNumber>
    </recommendedName>
</protein>
<comment type="catalytic activity">
    <reaction evidence="1 18">
        <text>a 1,2-diacyl-sn-glycero-3-phosphate + CTP + H(+) = a CDP-1,2-diacyl-sn-glycerol + diphosphate</text>
        <dbReference type="Rhea" id="RHEA:16229"/>
        <dbReference type="ChEBI" id="CHEBI:15378"/>
        <dbReference type="ChEBI" id="CHEBI:33019"/>
        <dbReference type="ChEBI" id="CHEBI:37563"/>
        <dbReference type="ChEBI" id="CHEBI:58332"/>
        <dbReference type="ChEBI" id="CHEBI:58608"/>
        <dbReference type="EC" id="2.7.7.41"/>
    </reaction>
</comment>
<feature type="transmembrane region" description="Helical" evidence="19">
    <location>
        <begin position="123"/>
        <end position="142"/>
    </location>
</feature>
<keyword evidence="15 19" id="KW-0472">Membrane</keyword>
<dbReference type="EMBL" id="CP047652">
    <property type="protein sequence ID" value="QHI95337.1"/>
    <property type="molecule type" value="Genomic_DNA"/>
</dbReference>
<evidence type="ECO:0000256" key="19">
    <source>
        <dbReference type="SAM" id="Phobius"/>
    </source>
</evidence>
<dbReference type="GO" id="GO:0004605">
    <property type="term" value="F:phosphatidate cytidylyltransferase activity"/>
    <property type="evidence" value="ECO:0007669"/>
    <property type="project" value="UniProtKB-EC"/>
</dbReference>
<evidence type="ECO:0000256" key="18">
    <source>
        <dbReference type="RuleBase" id="RU003938"/>
    </source>
</evidence>
<evidence type="ECO:0000313" key="21">
    <source>
        <dbReference type="Proteomes" id="UP000463975"/>
    </source>
</evidence>
<evidence type="ECO:0000256" key="9">
    <source>
        <dbReference type="ARBA" id="ARBA00022516"/>
    </source>
</evidence>
<dbReference type="Proteomes" id="UP000463975">
    <property type="component" value="Chromosome"/>
</dbReference>
<keyword evidence="10 18" id="KW-0808">Transferase</keyword>
<comment type="pathway">
    <text evidence="3 18">Phospholipid metabolism; CDP-diacylglycerol biosynthesis; CDP-diacylglycerol from sn-glycerol 3-phosphate: step 3/3.</text>
</comment>
<feature type="transmembrane region" description="Helical" evidence="19">
    <location>
        <begin position="84"/>
        <end position="116"/>
    </location>
</feature>
<keyword evidence="13 19" id="KW-1133">Transmembrane helix</keyword>
<comment type="subcellular location">
    <subcellularLocation>
        <location evidence="2">Cell membrane</location>
        <topology evidence="2">Multi-pass membrane protein</topology>
    </subcellularLocation>
</comment>
<evidence type="ECO:0000256" key="7">
    <source>
        <dbReference type="ARBA" id="ARBA00019373"/>
    </source>
</evidence>
<keyword evidence="21" id="KW-1185">Reference proteome</keyword>
<keyword evidence="11 18" id="KW-0812">Transmembrane</keyword>
<evidence type="ECO:0000256" key="15">
    <source>
        <dbReference type="ARBA" id="ARBA00023136"/>
    </source>
</evidence>
<dbReference type="Pfam" id="PF01148">
    <property type="entry name" value="CTP_transf_1"/>
    <property type="match status" value="1"/>
</dbReference>
<evidence type="ECO:0000256" key="8">
    <source>
        <dbReference type="ARBA" id="ARBA00022475"/>
    </source>
</evidence>
<evidence type="ECO:0000256" key="11">
    <source>
        <dbReference type="ARBA" id="ARBA00022692"/>
    </source>
</evidence>
<evidence type="ECO:0000313" key="20">
    <source>
        <dbReference type="EMBL" id="QHI95337.1"/>
    </source>
</evidence>
<keyword evidence="17" id="KW-1208">Phospholipid metabolism</keyword>
<gene>
    <name evidence="20" type="ORF">GT348_02765</name>
</gene>
<dbReference type="PANTHER" id="PTHR46382">
    <property type="entry name" value="PHOSPHATIDATE CYTIDYLYLTRANSFERASE"/>
    <property type="match status" value="1"/>
</dbReference>
<evidence type="ECO:0000256" key="3">
    <source>
        <dbReference type="ARBA" id="ARBA00005119"/>
    </source>
</evidence>
<keyword evidence="9" id="KW-0444">Lipid biosynthesis</keyword>
<feature type="transmembrane region" description="Helical" evidence="19">
    <location>
        <begin position="60"/>
        <end position="78"/>
    </location>
</feature>
<evidence type="ECO:0000256" key="14">
    <source>
        <dbReference type="ARBA" id="ARBA00023098"/>
    </source>
</evidence>
<dbReference type="RefSeq" id="WP_160618414.1">
    <property type="nucleotide sequence ID" value="NZ_CP047652.1"/>
</dbReference>
<keyword evidence="8" id="KW-1003">Cell membrane</keyword>
<comment type="similarity">
    <text evidence="5 18">Belongs to the CDS family.</text>
</comment>
<keyword evidence="14" id="KW-0443">Lipid metabolism</keyword>
<evidence type="ECO:0000256" key="5">
    <source>
        <dbReference type="ARBA" id="ARBA00010185"/>
    </source>
</evidence>
<evidence type="ECO:0000256" key="12">
    <source>
        <dbReference type="ARBA" id="ARBA00022695"/>
    </source>
</evidence>
<accession>A0A6P1NEQ4</accession>
<evidence type="ECO:0000256" key="2">
    <source>
        <dbReference type="ARBA" id="ARBA00004651"/>
    </source>
</evidence>
<dbReference type="PROSITE" id="PS01315">
    <property type="entry name" value="CDS"/>
    <property type="match status" value="1"/>
</dbReference>
<proteinExistence type="inferred from homology"/>
<sequence length="270" mass="28991">MKPFSQWSEFHKRVASSIVLIPVAILCLYYGQWLYNTLILLVMVGLVWEGETLLGQKMTGLRAVLFLLWPLAGGLIALKGDYLSLLYLCGGALLFGFQAWLPVIISIVGGTSLLLLRMRPDGLLEVFFVLGTVIASDSGAYMVGRLIGGPKLAPKISPGKTISGSIGGICTAILLSAVIVRLGLGSWSIEALICGAILSIAAQGGDLLESAFKRRLGVKDSGKLIPGHGGLLDRFDGLLAAAPLAAIFAYLSGPHPFWQFWHYFEQVFGR</sequence>
<evidence type="ECO:0000256" key="17">
    <source>
        <dbReference type="ARBA" id="ARBA00023264"/>
    </source>
</evidence>
<keyword evidence="12 18" id="KW-0548">Nucleotidyltransferase</keyword>
<reference evidence="20 21" key="1">
    <citation type="submission" date="2020-01" db="EMBL/GenBank/DDBJ databases">
        <title>Genome sequencing of strain KACC 21507.</title>
        <authorList>
            <person name="Heo J."/>
            <person name="Kim S.-J."/>
            <person name="Kim J.-S."/>
            <person name="Hong S.-B."/>
            <person name="Kwon S.-W."/>
        </authorList>
    </citation>
    <scope>NUCLEOTIDE SEQUENCE [LARGE SCALE GENOMIC DNA]</scope>
    <source>
        <strain evidence="20 21">KACC 21507</strain>
    </source>
</reference>
<evidence type="ECO:0000256" key="4">
    <source>
        <dbReference type="ARBA" id="ARBA00005189"/>
    </source>
</evidence>
<evidence type="ECO:0000256" key="10">
    <source>
        <dbReference type="ARBA" id="ARBA00022679"/>
    </source>
</evidence>
<dbReference type="UniPathway" id="UPA00557">
    <property type="reaction ID" value="UER00614"/>
</dbReference>
<evidence type="ECO:0000256" key="1">
    <source>
        <dbReference type="ARBA" id="ARBA00001698"/>
    </source>
</evidence>
<evidence type="ECO:0000256" key="16">
    <source>
        <dbReference type="ARBA" id="ARBA00023209"/>
    </source>
</evidence>
<evidence type="ECO:0000256" key="6">
    <source>
        <dbReference type="ARBA" id="ARBA00012487"/>
    </source>
</evidence>
<keyword evidence="16" id="KW-0594">Phospholipid biosynthesis</keyword>
<organism evidence="20 21">
    <name type="scientific">Aristophania vespae</name>
    <dbReference type="NCBI Taxonomy" id="2697033"/>
    <lineage>
        <taxon>Bacteria</taxon>
        <taxon>Pseudomonadati</taxon>
        <taxon>Pseudomonadota</taxon>
        <taxon>Alphaproteobacteria</taxon>
        <taxon>Acetobacterales</taxon>
        <taxon>Acetobacteraceae</taxon>
        <taxon>Aristophania</taxon>
    </lineage>
</organism>
<dbReference type="AlphaFoldDB" id="A0A6P1NEQ4"/>
<name>A0A6P1NEQ4_9PROT</name>
<dbReference type="InterPro" id="IPR000374">
    <property type="entry name" value="PC_trans"/>
</dbReference>
<dbReference type="GO" id="GO:0016024">
    <property type="term" value="P:CDP-diacylglycerol biosynthetic process"/>
    <property type="evidence" value="ECO:0007669"/>
    <property type="project" value="UniProtKB-UniPathway"/>
</dbReference>